<comment type="caution">
    <text evidence="4">The sequence shown here is derived from an EMBL/GenBank/DDBJ whole genome shotgun (WGS) entry which is preliminary data.</text>
</comment>
<proteinExistence type="predicted"/>
<protein>
    <submittedName>
        <fullName evidence="4">Glycosyltransferase</fullName>
    </submittedName>
</protein>
<dbReference type="CDD" id="cd00761">
    <property type="entry name" value="Glyco_tranf_GTA_type"/>
    <property type="match status" value="1"/>
</dbReference>
<dbReference type="EMBL" id="JACRWH010000033">
    <property type="protein sequence ID" value="MBC6012693.1"/>
    <property type="molecule type" value="Genomic_DNA"/>
</dbReference>
<gene>
    <name evidence="4" type="ORF">H8911_08085</name>
</gene>
<evidence type="ECO:0000313" key="4">
    <source>
        <dbReference type="EMBL" id="MBC6012693.1"/>
    </source>
</evidence>
<evidence type="ECO:0000259" key="3">
    <source>
        <dbReference type="Pfam" id="PF00535"/>
    </source>
</evidence>
<dbReference type="SUPFAM" id="SSF53448">
    <property type="entry name" value="Nucleotide-diphospho-sugar transferases"/>
    <property type="match status" value="1"/>
</dbReference>
<evidence type="ECO:0000256" key="1">
    <source>
        <dbReference type="ARBA" id="ARBA00022676"/>
    </source>
</evidence>
<evidence type="ECO:0000313" key="5">
    <source>
        <dbReference type="Proteomes" id="UP000649075"/>
    </source>
</evidence>
<keyword evidence="1" id="KW-0328">Glycosyltransferase</keyword>
<sequence>METDILLSIVIPVYNVQNYIGKCLNSLKTLDGRIEILVVDDGSPDDSCEVIKNYVKDNSNVHYIKKENGGVSSARNLGIALSKGKYITFVDGDDFVDEQYLPKIMEYIQTLDFDLLCFNYCLTYDNHETRLNDLKDEIVNLCDNAGFTWYIRQNMDEKIKQFCLNKVYKTDLLKENKIEFPVGQSVGEDFLFNIEYLQYCKKVVYKSDCLYHYYQRQTSVMRTYNKKYTDHILKYEANLKRIASKSNYTISQNDILYLYLKCWFGVINQETQNPNSEDGLNRVKMFMNQSGLKDIKIHYSDLDSKYKVYKCLVKFHLTIPIYKLLKKRG</sequence>
<reference evidence="4 5" key="1">
    <citation type="submission" date="2020-08" db="EMBL/GenBank/DDBJ databases">
        <authorList>
            <person name="Liu C."/>
            <person name="Sun Q."/>
        </authorList>
    </citation>
    <scope>NUCLEOTIDE SEQUENCE [LARGE SCALE GENOMIC DNA]</scope>
    <source>
        <strain evidence="4 5">L34</strain>
    </source>
</reference>
<keyword evidence="2" id="KW-0808">Transferase</keyword>
<dbReference type="InterPro" id="IPR001173">
    <property type="entry name" value="Glyco_trans_2-like"/>
</dbReference>
<name>A0ABR7KIY0_9FIRM</name>
<evidence type="ECO:0000256" key="2">
    <source>
        <dbReference type="ARBA" id="ARBA00022679"/>
    </source>
</evidence>
<dbReference type="Gene3D" id="3.90.550.10">
    <property type="entry name" value="Spore Coat Polysaccharide Biosynthesis Protein SpsA, Chain A"/>
    <property type="match status" value="1"/>
</dbReference>
<dbReference type="InterPro" id="IPR029044">
    <property type="entry name" value="Nucleotide-diphossugar_trans"/>
</dbReference>
<dbReference type="Pfam" id="PF00535">
    <property type="entry name" value="Glycos_transf_2"/>
    <property type="match status" value="1"/>
</dbReference>
<dbReference type="PANTHER" id="PTHR22916">
    <property type="entry name" value="GLYCOSYLTRANSFERASE"/>
    <property type="match status" value="1"/>
</dbReference>
<feature type="domain" description="Glycosyltransferase 2-like" evidence="3">
    <location>
        <begin position="8"/>
        <end position="120"/>
    </location>
</feature>
<dbReference type="PANTHER" id="PTHR22916:SF51">
    <property type="entry name" value="GLYCOSYLTRANSFERASE EPSH-RELATED"/>
    <property type="match status" value="1"/>
</dbReference>
<dbReference type="Proteomes" id="UP000649075">
    <property type="component" value="Unassembled WGS sequence"/>
</dbReference>
<organism evidence="4 5">
    <name type="scientific">Holdemanella hominis</name>
    <dbReference type="NCBI Taxonomy" id="2764327"/>
    <lineage>
        <taxon>Bacteria</taxon>
        <taxon>Bacillati</taxon>
        <taxon>Bacillota</taxon>
        <taxon>Erysipelotrichia</taxon>
        <taxon>Erysipelotrichales</taxon>
        <taxon>Erysipelotrichaceae</taxon>
        <taxon>Holdemanella</taxon>
    </lineage>
</organism>
<keyword evidence="5" id="KW-1185">Reference proteome</keyword>
<dbReference type="RefSeq" id="WP_186999292.1">
    <property type="nucleotide sequence ID" value="NZ_JACRWH010000033.1"/>
</dbReference>
<accession>A0ABR7KIY0</accession>